<keyword evidence="2" id="KW-0732">Signal</keyword>
<evidence type="ECO:0000313" key="3">
    <source>
        <dbReference type="EMBL" id="AWP20796.1"/>
    </source>
</evidence>
<evidence type="ECO:0000313" key="4">
    <source>
        <dbReference type="Proteomes" id="UP000246464"/>
    </source>
</evidence>
<gene>
    <name evidence="3" type="ORF">SMAX5B_001745</name>
</gene>
<reference evidence="3 4" key="1">
    <citation type="submission" date="2017-12" db="EMBL/GenBank/DDBJ databases">
        <title>Integrating genomic resources of turbot (Scophthalmus maximus) in depth evaluation of genetic and physical mapping variation across individuals.</title>
        <authorList>
            <person name="Martinez P."/>
        </authorList>
    </citation>
    <scope>NUCLEOTIDE SEQUENCE [LARGE SCALE GENOMIC DNA]</scope>
</reference>
<protein>
    <submittedName>
        <fullName evidence="3">Putative trichohyalin-like</fullName>
    </submittedName>
</protein>
<dbReference type="EMBL" id="CP026263">
    <property type="protein sequence ID" value="AWP20796.1"/>
    <property type="molecule type" value="Genomic_DNA"/>
</dbReference>
<name>A0A2U9CYL6_SCOMX</name>
<evidence type="ECO:0000256" key="2">
    <source>
        <dbReference type="SAM" id="SignalP"/>
    </source>
</evidence>
<proteinExistence type="predicted"/>
<feature type="signal peptide" evidence="2">
    <location>
        <begin position="1"/>
        <end position="19"/>
    </location>
</feature>
<accession>A0A2U9CYL6</accession>
<keyword evidence="4" id="KW-1185">Reference proteome</keyword>
<feature type="coiled-coil region" evidence="1">
    <location>
        <begin position="17"/>
        <end position="51"/>
    </location>
</feature>
<dbReference type="Proteomes" id="UP000246464">
    <property type="component" value="Chromosome 21"/>
</dbReference>
<organism evidence="3 4">
    <name type="scientific">Scophthalmus maximus</name>
    <name type="common">Turbot</name>
    <name type="synonym">Psetta maxima</name>
    <dbReference type="NCBI Taxonomy" id="52904"/>
    <lineage>
        <taxon>Eukaryota</taxon>
        <taxon>Metazoa</taxon>
        <taxon>Chordata</taxon>
        <taxon>Craniata</taxon>
        <taxon>Vertebrata</taxon>
        <taxon>Euteleostomi</taxon>
        <taxon>Actinopterygii</taxon>
        <taxon>Neopterygii</taxon>
        <taxon>Teleostei</taxon>
        <taxon>Neoteleostei</taxon>
        <taxon>Acanthomorphata</taxon>
        <taxon>Carangaria</taxon>
        <taxon>Pleuronectiformes</taxon>
        <taxon>Pleuronectoidei</taxon>
        <taxon>Scophthalmidae</taxon>
        <taxon>Scophthalmus</taxon>
    </lineage>
</organism>
<sequence>MYFFFCLTVSLYLPRFVRHLQEANDTLKVEAKRLREVVDEKEREREHFKAQIRARGIRQDEKT</sequence>
<dbReference type="AlphaFoldDB" id="A0A2U9CYL6"/>
<evidence type="ECO:0000256" key="1">
    <source>
        <dbReference type="SAM" id="Coils"/>
    </source>
</evidence>
<feature type="chain" id="PRO_5016076377" evidence="2">
    <location>
        <begin position="20"/>
        <end position="63"/>
    </location>
</feature>
<keyword evidence="1" id="KW-0175">Coiled coil</keyword>